<feature type="compositionally biased region" description="Basic and acidic residues" evidence="3">
    <location>
        <begin position="558"/>
        <end position="567"/>
    </location>
</feature>
<feature type="compositionally biased region" description="Acidic residues" evidence="3">
    <location>
        <begin position="568"/>
        <end position="578"/>
    </location>
</feature>
<dbReference type="OrthoDB" id="295029at2759"/>
<dbReference type="VEuPathDB" id="AmoebaDB:NfTy_011440"/>
<dbReference type="Proteomes" id="UP000444721">
    <property type="component" value="Unassembled WGS sequence"/>
</dbReference>
<keyword evidence="5" id="KW-1185">Reference proteome</keyword>
<dbReference type="Pfam" id="PF04499">
    <property type="entry name" value="SAPS"/>
    <property type="match status" value="2"/>
</dbReference>
<organism evidence="4 5">
    <name type="scientific">Naegleria fowleri</name>
    <name type="common">Brain eating amoeba</name>
    <dbReference type="NCBI Taxonomy" id="5763"/>
    <lineage>
        <taxon>Eukaryota</taxon>
        <taxon>Discoba</taxon>
        <taxon>Heterolobosea</taxon>
        <taxon>Tetramitia</taxon>
        <taxon>Eutetramitia</taxon>
        <taxon>Vahlkampfiidae</taxon>
        <taxon>Naegleria</taxon>
    </lineage>
</organism>
<gene>
    <name evidence="4" type="ORF">FDP41_010342</name>
</gene>
<dbReference type="GO" id="GO:0019888">
    <property type="term" value="F:protein phosphatase regulator activity"/>
    <property type="evidence" value="ECO:0007669"/>
    <property type="project" value="TreeGrafter"/>
</dbReference>
<evidence type="ECO:0000256" key="2">
    <source>
        <dbReference type="ARBA" id="ARBA00023306"/>
    </source>
</evidence>
<proteinExistence type="inferred from homology"/>
<keyword evidence="2" id="KW-0131">Cell cycle</keyword>
<evidence type="ECO:0000256" key="3">
    <source>
        <dbReference type="SAM" id="MobiDB-lite"/>
    </source>
</evidence>
<comment type="caution">
    <text evidence="4">The sequence shown here is derived from an EMBL/GenBank/DDBJ whole genome shotgun (WGS) entry which is preliminary data.</text>
</comment>
<dbReference type="GeneID" id="68117557"/>
<accession>A0A6A5C1G2</accession>
<dbReference type="PANTHER" id="PTHR12634:SF8">
    <property type="entry name" value="FIERY MOUNTAIN, ISOFORM D"/>
    <property type="match status" value="1"/>
</dbReference>
<dbReference type="PANTHER" id="PTHR12634">
    <property type="entry name" value="SIT4 YEAST -ASSOCIATING PROTEIN-RELATED"/>
    <property type="match status" value="1"/>
</dbReference>
<protein>
    <recommendedName>
        <fullName evidence="6">Serine/threonine-protein phosphatase 4 regulatory subunit 3-like central domain-containing protein</fullName>
    </recommendedName>
</protein>
<feature type="region of interest" description="Disordered" evidence="3">
    <location>
        <begin position="542"/>
        <end position="616"/>
    </location>
</feature>
<evidence type="ECO:0008006" key="6">
    <source>
        <dbReference type="Google" id="ProtNLM"/>
    </source>
</evidence>
<dbReference type="InterPro" id="IPR007587">
    <property type="entry name" value="SAPS"/>
</dbReference>
<comment type="similarity">
    <text evidence="1">Belongs to the SAPS family.</text>
</comment>
<dbReference type="OMA" id="RQMTHGS"/>
<dbReference type="GO" id="GO:0019903">
    <property type="term" value="F:protein phosphatase binding"/>
    <property type="evidence" value="ECO:0007669"/>
    <property type="project" value="InterPro"/>
</dbReference>
<name>A0A6A5C1G2_NAEFO</name>
<reference evidence="4 5" key="1">
    <citation type="journal article" date="2019" name="Sci. Rep.">
        <title>Nanopore sequencing improves the draft genome of the human pathogenic amoeba Naegleria fowleri.</title>
        <authorList>
            <person name="Liechti N."/>
            <person name="Schurch N."/>
            <person name="Bruggmann R."/>
            <person name="Wittwer M."/>
        </authorList>
    </citation>
    <scope>NUCLEOTIDE SEQUENCE [LARGE SCALE GENOMIC DNA]</scope>
    <source>
        <strain evidence="4 5">ATCC 30894</strain>
    </source>
</reference>
<dbReference type="AlphaFoldDB" id="A0A6A5C1G2"/>
<dbReference type="EMBL" id="VFQX01000006">
    <property type="protein sequence ID" value="KAF0983277.1"/>
    <property type="molecule type" value="Genomic_DNA"/>
</dbReference>
<evidence type="ECO:0000256" key="1">
    <source>
        <dbReference type="ARBA" id="ARBA00006180"/>
    </source>
</evidence>
<dbReference type="VEuPathDB" id="AmoebaDB:FDP41_010342"/>
<feature type="compositionally biased region" description="Basic and acidic residues" evidence="3">
    <location>
        <begin position="579"/>
        <end position="590"/>
    </location>
</feature>
<sequence length="616" mass="69812">MLFKLGFHNKSPVELLLENDDCTLEQILDEEDVISEAKAHYGKLIDFLAKSENLTKMIDYITIEIPLDQIQTLKNQTKSEETEKADDTTESEEVHLNEEKLQKRIFKYPRIAAEILCCDIDALYSAIVSDKLLLTSLFDFISHEKQTLNPQLTNYWIRVVTCLVQRKPIEVHKFIMSQGESFVLNFCKHIGVPGMDELLLKLISCELYDLIISAETNRSAKQQLKLRLIDAKDNSDATNVIKSSVKWWTDAQVPFKLIEKLSPQYSSECHINVTRVLSEIIRRSLQYNLDIQKLNPLATSILSDSVLCKLMDTLLENTDVLNEGIALLHTLIDTSVDLMDADFDECLPSAIKVILTKLPQLVQLLESPPTQQPLTLTFGVLNPPLGETRLKIIEFLSSLFHIRCEVVEKALIASNVLGVIVNLFFQYEFNNMLHNLLLNIISFILASESQPLKKHLFVDCAIVERILQAFKVNEQAQNESKIRKGYMGHLTIISNTIVSTANSDETVASLTKDISGWKEFVETSLSERNMIETRQMGSDDSYLSLVGGATPNTNHAPLSDEERKELEDAFQDFDDDMAEEYKDDSAKELNEENASTKDSSPLSESIQTNSEMHLEL</sequence>
<evidence type="ECO:0000313" key="4">
    <source>
        <dbReference type="EMBL" id="KAF0983277.1"/>
    </source>
</evidence>
<dbReference type="RefSeq" id="XP_044567990.1">
    <property type="nucleotide sequence ID" value="XM_044700630.1"/>
</dbReference>
<feature type="compositionally biased region" description="Polar residues" evidence="3">
    <location>
        <begin position="592"/>
        <end position="616"/>
    </location>
</feature>
<dbReference type="VEuPathDB" id="AmoebaDB:NF0109590"/>
<evidence type="ECO:0000313" key="5">
    <source>
        <dbReference type="Proteomes" id="UP000444721"/>
    </source>
</evidence>